<dbReference type="Pfam" id="PF00394">
    <property type="entry name" value="Cu-oxidase"/>
    <property type="match status" value="1"/>
</dbReference>
<evidence type="ECO:0000256" key="5">
    <source>
        <dbReference type="SAM" id="MobiDB-lite"/>
    </source>
</evidence>
<comment type="similarity">
    <text evidence="1">Belongs to the multicopper oxidase family.</text>
</comment>
<evidence type="ECO:0000313" key="9">
    <source>
        <dbReference type="Proteomes" id="UP000308768"/>
    </source>
</evidence>
<evidence type="ECO:0000256" key="3">
    <source>
        <dbReference type="ARBA" id="ARBA00022729"/>
    </source>
</evidence>
<dbReference type="GO" id="GO:0005507">
    <property type="term" value="F:copper ion binding"/>
    <property type="evidence" value="ECO:0007669"/>
    <property type="project" value="InterPro"/>
</dbReference>
<accession>A0A4U0X772</accession>
<dbReference type="PROSITE" id="PS00080">
    <property type="entry name" value="MULTICOPPER_OXIDASE2"/>
    <property type="match status" value="1"/>
</dbReference>
<name>A0A4U0X772_9PEZI</name>
<dbReference type="GO" id="GO:0033215">
    <property type="term" value="P:reductive iron assimilation"/>
    <property type="evidence" value="ECO:0007669"/>
    <property type="project" value="TreeGrafter"/>
</dbReference>
<evidence type="ECO:0000256" key="1">
    <source>
        <dbReference type="ARBA" id="ARBA00010609"/>
    </source>
</evidence>
<dbReference type="InterPro" id="IPR008972">
    <property type="entry name" value="Cupredoxin"/>
</dbReference>
<dbReference type="SUPFAM" id="SSF49503">
    <property type="entry name" value="Cupredoxins"/>
    <property type="match status" value="2"/>
</dbReference>
<dbReference type="PANTHER" id="PTHR11709">
    <property type="entry name" value="MULTI-COPPER OXIDASE"/>
    <property type="match status" value="1"/>
</dbReference>
<reference evidence="8 9" key="1">
    <citation type="submission" date="2017-03" db="EMBL/GenBank/DDBJ databases">
        <title>Genomes of endolithic fungi from Antarctica.</title>
        <authorList>
            <person name="Coleine C."/>
            <person name="Masonjones S."/>
            <person name="Stajich J.E."/>
        </authorList>
    </citation>
    <scope>NUCLEOTIDE SEQUENCE [LARGE SCALE GENOMIC DNA]</scope>
    <source>
        <strain evidence="8 9">CCFEE 5187</strain>
    </source>
</reference>
<evidence type="ECO:0000256" key="2">
    <source>
        <dbReference type="ARBA" id="ARBA00022723"/>
    </source>
</evidence>
<dbReference type="InterPro" id="IPR045087">
    <property type="entry name" value="Cu-oxidase_fam"/>
</dbReference>
<evidence type="ECO:0000256" key="4">
    <source>
        <dbReference type="ARBA" id="ARBA00023002"/>
    </source>
</evidence>
<dbReference type="InterPro" id="IPR001117">
    <property type="entry name" value="Cu-oxidase_2nd"/>
</dbReference>
<dbReference type="InterPro" id="IPR002355">
    <property type="entry name" value="Cu_oxidase_Cu_BS"/>
</dbReference>
<dbReference type="Proteomes" id="UP000308768">
    <property type="component" value="Unassembled WGS sequence"/>
</dbReference>
<dbReference type="CDD" id="cd13877">
    <property type="entry name" value="CuRO_2_Fet3p_like"/>
    <property type="match status" value="1"/>
</dbReference>
<dbReference type="InterPro" id="IPR011706">
    <property type="entry name" value="Cu-oxidase_C"/>
</dbReference>
<protein>
    <submittedName>
        <fullName evidence="8">Uncharacterized protein</fullName>
    </submittedName>
</protein>
<dbReference type="InterPro" id="IPR044130">
    <property type="entry name" value="CuRO_2_Fet3-like"/>
</dbReference>
<feature type="domain" description="Plastocyanin-like" evidence="6">
    <location>
        <begin position="26"/>
        <end position="174"/>
    </location>
</feature>
<dbReference type="CDD" id="cd13899">
    <property type="entry name" value="CuRO_3_Fet3p"/>
    <property type="match status" value="1"/>
</dbReference>
<dbReference type="GO" id="GO:0010106">
    <property type="term" value="P:cellular response to iron ion starvation"/>
    <property type="evidence" value="ECO:0007669"/>
    <property type="project" value="TreeGrafter"/>
</dbReference>
<keyword evidence="3" id="KW-0732">Signal</keyword>
<organism evidence="8 9">
    <name type="scientific">Cryomyces minteri</name>
    <dbReference type="NCBI Taxonomy" id="331657"/>
    <lineage>
        <taxon>Eukaryota</taxon>
        <taxon>Fungi</taxon>
        <taxon>Dikarya</taxon>
        <taxon>Ascomycota</taxon>
        <taxon>Pezizomycotina</taxon>
        <taxon>Dothideomycetes</taxon>
        <taxon>Dothideomycetes incertae sedis</taxon>
        <taxon>Cryomyces</taxon>
    </lineage>
</organism>
<gene>
    <name evidence="8" type="ORF">B0A49_06299</name>
</gene>
<dbReference type="GO" id="GO:0033573">
    <property type="term" value="C:high-affinity iron permease complex"/>
    <property type="evidence" value="ECO:0007669"/>
    <property type="project" value="TreeGrafter"/>
</dbReference>
<dbReference type="PANTHER" id="PTHR11709:SF361">
    <property type="entry name" value="IRON TRANSPORT MULTICOPPER OXIDASE FET3"/>
    <property type="match status" value="1"/>
</dbReference>
<feature type="domain" description="Plastocyanin-like" evidence="7">
    <location>
        <begin position="237"/>
        <end position="369"/>
    </location>
</feature>
<dbReference type="InterPro" id="IPR033138">
    <property type="entry name" value="Cu_oxidase_CS"/>
</dbReference>
<keyword evidence="9" id="KW-1185">Reference proteome</keyword>
<dbReference type="EMBL" id="NAJN01000606">
    <property type="protein sequence ID" value="TKA70923.1"/>
    <property type="molecule type" value="Genomic_DNA"/>
</dbReference>
<dbReference type="AlphaFoldDB" id="A0A4U0X772"/>
<dbReference type="OrthoDB" id="2121828at2759"/>
<dbReference type="Gene3D" id="2.60.40.420">
    <property type="entry name" value="Cupredoxins - blue copper proteins"/>
    <property type="match status" value="2"/>
</dbReference>
<dbReference type="STRING" id="331657.A0A4U0X772"/>
<sequence>MGQYIDGIRGPITVHDPAAPYKADDEMTITLSDWYHDQAPDLLNYFLSAANENDHKGAEPIPKSALMQDTQNAKFNVAPNKTYLLRIVNMGVFAGQYFSIDGHQMTVVEIDGVYVEPQKTDQIYLTVAQRCSVLISTKSDASKNFAISAAMDTDMFDSVPPGLDPNVYGFLVYDTKKSLPKPAPITTFAPLDEMTIVPKDHMALLGKVDHQIVMTMDFFDDGGINRATVNNVTYIGQKVPPLYTALTTGSSATNPAVYGVNSNAFVLKPNEVVEIVVNNHDTGNHPWHLHGHNFQIVARSAAKAGDYPGAAATADAASSPVRRDTVTVNTGGWAVLRFKADNPGVWLFHCHIEWHVEAGLSATIVESPTSLQGSLNVPWDHLKSCKDQGVQTRGNAAGNTKDFLDLRGAITTNPKHNWGALVNPPSSRTKARSIGRGFVA</sequence>
<keyword evidence="2" id="KW-0479">Metal-binding</keyword>
<proteinExistence type="inferred from homology"/>
<evidence type="ECO:0000259" key="6">
    <source>
        <dbReference type="Pfam" id="PF00394"/>
    </source>
</evidence>
<dbReference type="Pfam" id="PF07731">
    <property type="entry name" value="Cu-oxidase_2"/>
    <property type="match status" value="1"/>
</dbReference>
<evidence type="ECO:0000259" key="7">
    <source>
        <dbReference type="Pfam" id="PF07731"/>
    </source>
</evidence>
<feature type="region of interest" description="Disordered" evidence="5">
    <location>
        <begin position="416"/>
        <end position="440"/>
    </location>
</feature>
<dbReference type="PROSITE" id="PS00079">
    <property type="entry name" value="MULTICOPPER_OXIDASE1"/>
    <property type="match status" value="1"/>
</dbReference>
<evidence type="ECO:0000313" key="8">
    <source>
        <dbReference type="EMBL" id="TKA70923.1"/>
    </source>
</evidence>
<keyword evidence="4" id="KW-0560">Oxidoreductase</keyword>
<dbReference type="GO" id="GO:0004322">
    <property type="term" value="F:ferroxidase activity"/>
    <property type="evidence" value="ECO:0007669"/>
    <property type="project" value="TreeGrafter"/>
</dbReference>
<comment type="caution">
    <text evidence="8">The sequence shown here is derived from an EMBL/GenBank/DDBJ whole genome shotgun (WGS) entry which is preliminary data.</text>
</comment>
<dbReference type="FunFam" id="2.60.40.420:FF:000071">
    <property type="entry name" value="Conidial pigment biosynthesis oxidase Abr1/brown 1"/>
    <property type="match status" value="1"/>
</dbReference>